<dbReference type="InterPro" id="IPR017871">
    <property type="entry name" value="ABC_transporter-like_CS"/>
</dbReference>
<dbReference type="GO" id="GO:0005524">
    <property type="term" value="F:ATP binding"/>
    <property type="evidence" value="ECO:0007669"/>
    <property type="project" value="UniProtKB-KW"/>
</dbReference>
<evidence type="ECO:0000313" key="5">
    <source>
        <dbReference type="EMBL" id="TCT15489.1"/>
    </source>
</evidence>
<dbReference type="PROSITE" id="PS00211">
    <property type="entry name" value="ABC_TRANSPORTER_1"/>
    <property type="match status" value="1"/>
</dbReference>
<dbReference type="PANTHER" id="PTHR42788">
    <property type="entry name" value="TAURINE IMPORT ATP-BINDING PROTEIN-RELATED"/>
    <property type="match status" value="1"/>
</dbReference>
<dbReference type="RefSeq" id="WP_132251225.1">
    <property type="nucleotide sequence ID" value="NZ_SMAL01000003.1"/>
</dbReference>
<dbReference type="Proteomes" id="UP000294902">
    <property type="component" value="Unassembled WGS sequence"/>
</dbReference>
<protein>
    <submittedName>
        <fullName evidence="5">NitT/TauT family transport system ATP-binding protein</fullName>
    </submittedName>
</protein>
<sequence>MNGSEIQIKNVNMIYKGKRGEDIVALNDVNLDIREGEFISLLGPSGCGKTTLLRIIADLLRPTTGSVTINGQSPKDIRLQRKYGIVFQNPVLYDWRTVRRNICLPMEIMKIPRKERTARIDKTLDLVGLKDFGYEYPFELSGGMQQRIGIARALALDPEILLMDEPFSALDEFTREKLNEDLLKIWRKTKKTIIFVTHNIPESVFLSDRVVVLSPHPGRVSAVVDIDLPRPRESSLREMPEFYEYVAKIRKSFEGV</sequence>
<dbReference type="EMBL" id="SMAL01000003">
    <property type="protein sequence ID" value="TCT15489.1"/>
    <property type="molecule type" value="Genomic_DNA"/>
</dbReference>
<keyword evidence="6" id="KW-1185">Reference proteome</keyword>
<keyword evidence="2" id="KW-0547">Nucleotide-binding</keyword>
<evidence type="ECO:0000256" key="2">
    <source>
        <dbReference type="ARBA" id="ARBA00022741"/>
    </source>
</evidence>
<dbReference type="SMART" id="SM00382">
    <property type="entry name" value="AAA"/>
    <property type="match status" value="1"/>
</dbReference>
<evidence type="ECO:0000313" key="6">
    <source>
        <dbReference type="Proteomes" id="UP000294902"/>
    </source>
</evidence>
<keyword evidence="3 5" id="KW-0067">ATP-binding</keyword>
<organism evidence="5 6">
    <name type="scientific">Natranaerovirga pectinivora</name>
    <dbReference type="NCBI Taxonomy" id="682400"/>
    <lineage>
        <taxon>Bacteria</taxon>
        <taxon>Bacillati</taxon>
        <taxon>Bacillota</taxon>
        <taxon>Clostridia</taxon>
        <taxon>Lachnospirales</taxon>
        <taxon>Natranaerovirgaceae</taxon>
        <taxon>Natranaerovirga</taxon>
    </lineage>
</organism>
<proteinExistence type="predicted"/>
<dbReference type="InterPro" id="IPR003593">
    <property type="entry name" value="AAA+_ATPase"/>
</dbReference>
<dbReference type="PROSITE" id="PS50893">
    <property type="entry name" value="ABC_TRANSPORTER_2"/>
    <property type="match status" value="1"/>
</dbReference>
<accession>A0A4R3MPF5</accession>
<dbReference type="Pfam" id="PF00005">
    <property type="entry name" value="ABC_tran"/>
    <property type="match status" value="1"/>
</dbReference>
<reference evidence="5 6" key="1">
    <citation type="submission" date="2019-03" db="EMBL/GenBank/DDBJ databases">
        <title>Genomic Encyclopedia of Type Strains, Phase IV (KMG-IV): sequencing the most valuable type-strain genomes for metagenomic binning, comparative biology and taxonomic classification.</title>
        <authorList>
            <person name="Goeker M."/>
        </authorList>
    </citation>
    <scope>NUCLEOTIDE SEQUENCE [LARGE SCALE GENOMIC DNA]</scope>
    <source>
        <strain evidence="5 6">DSM 24629</strain>
    </source>
</reference>
<evidence type="ECO:0000259" key="4">
    <source>
        <dbReference type="PROSITE" id="PS50893"/>
    </source>
</evidence>
<dbReference type="AlphaFoldDB" id="A0A4R3MPF5"/>
<evidence type="ECO:0000256" key="1">
    <source>
        <dbReference type="ARBA" id="ARBA00022448"/>
    </source>
</evidence>
<dbReference type="PANTHER" id="PTHR42788:SF13">
    <property type="entry name" value="ALIPHATIC SULFONATES IMPORT ATP-BINDING PROTEIN SSUB"/>
    <property type="match status" value="1"/>
</dbReference>
<dbReference type="OrthoDB" id="9801958at2"/>
<dbReference type="InterPro" id="IPR027417">
    <property type="entry name" value="P-loop_NTPase"/>
</dbReference>
<feature type="domain" description="ABC transporter" evidence="4">
    <location>
        <begin position="6"/>
        <end position="240"/>
    </location>
</feature>
<comment type="caution">
    <text evidence="5">The sequence shown here is derived from an EMBL/GenBank/DDBJ whole genome shotgun (WGS) entry which is preliminary data.</text>
</comment>
<evidence type="ECO:0000256" key="3">
    <source>
        <dbReference type="ARBA" id="ARBA00022840"/>
    </source>
</evidence>
<dbReference type="CDD" id="cd03293">
    <property type="entry name" value="ABC_NrtD_SsuB_transporters"/>
    <property type="match status" value="1"/>
</dbReference>
<dbReference type="InterPro" id="IPR003439">
    <property type="entry name" value="ABC_transporter-like_ATP-bd"/>
</dbReference>
<dbReference type="Gene3D" id="3.40.50.300">
    <property type="entry name" value="P-loop containing nucleotide triphosphate hydrolases"/>
    <property type="match status" value="1"/>
</dbReference>
<dbReference type="GO" id="GO:0016887">
    <property type="term" value="F:ATP hydrolysis activity"/>
    <property type="evidence" value="ECO:0007669"/>
    <property type="project" value="InterPro"/>
</dbReference>
<gene>
    <name evidence="5" type="ORF">EDC18_103194</name>
</gene>
<keyword evidence="1" id="KW-0813">Transport</keyword>
<dbReference type="SUPFAM" id="SSF52540">
    <property type="entry name" value="P-loop containing nucleoside triphosphate hydrolases"/>
    <property type="match status" value="1"/>
</dbReference>
<dbReference type="InterPro" id="IPR050166">
    <property type="entry name" value="ABC_transporter_ATP-bind"/>
</dbReference>
<name>A0A4R3MPF5_9FIRM</name>